<dbReference type="Proteomes" id="UP000193404">
    <property type="component" value="Chromosome"/>
</dbReference>
<sequence>MIKLLVSGIDDGYFPLDYKKGKGKCPLVSVTYNGYNIVDVDFDMILVDGKDGTEKFQGLRKGDIIIFDSIIVGGFNYIKPEKNYIIFYSSRPNLNSILYAASEHYNDERVDVIKTYLSNMIEVSTKYGSVYINTDLDIYVARNIIEYYQVFSKIPEPIKTAHIIGKSIGQSHVVSD</sequence>
<protein>
    <recommendedName>
        <fullName evidence="1">UPF0215 protein B6F84_07345</fullName>
    </recommendedName>
</protein>
<organism evidence="2 3">
    <name type="scientific">Acidianus manzaensis</name>
    <dbReference type="NCBI Taxonomy" id="282676"/>
    <lineage>
        <taxon>Archaea</taxon>
        <taxon>Thermoproteota</taxon>
        <taxon>Thermoprotei</taxon>
        <taxon>Sulfolobales</taxon>
        <taxon>Sulfolobaceae</taxon>
        <taxon>Acidianus</taxon>
    </lineage>
</organism>
<evidence type="ECO:0000256" key="1">
    <source>
        <dbReference type="HAMAP-Rule" id="MF_00582"/>
    </source>
</evidence>
<evidence type="ECO:0000313" key="3">
    <source>
        <dbReference type="Proteomes" id="UP000193404"/>
    </source>
</evidence>
<dbReference type="PANTHER" id="PTHR39518:SF2">
    <property type="entry name" value="UPF0215 PROTEIN MJ1150"/>
    <property type="match status" value="1"/>
</dbReference>
<keyword evidence="3" id="KW-1185">Reference proteome</keyword>
<dbReference type="EMBL" id="CP020477">
    <property type="protein sequence ID" value="ARM75867.1"/>
    <property type="molecule type" value="Genomic_DNA"/>
</dbReference>
<dbReference type="AlphaFoldDB" id="A0A1W6K053"/>
<gene>
    <name evidence="2" type="ORF">B6F84_07345</name>
</gene>
<dbReference type="Pfam" id="PF01949">
    <property type="entry name" value="Endo_dU"/>
    <property type="match status" value="1"/>
</dbReference>
<accession>A0A1W6K053</accession>
<comment type="similarity">
    <text evidence="1">Belongs to the UPF0215 family.</text>
</comment>
<proteinExistence type="inferred from homology"/>
<dbReference type="PANTHER" id="PTHR39518">
    <property type="entry name" value="UPF0215 PROTEIN MJ1150"/>
    <property type="match status" value="1"/>
</dbReference>
<dbReference type="HAMAP" id="MF_00582">
    <property type="entry name" value="UPF0215"/>
    <property type="match status" value="1"/>
</dbReference>
<dbReference type="OrthoDB" id="15207at2157"/>
<dbReference type="PIRSF" id="PIRSF006380">
    <property type="entry name" value="UCP006380"/>
    <property type="match status" value="1"/>
</dbReference>
<dbReference type="KEGG" id="aman:B6F84_07345"/>
<dbReference type="InterPro" id="IPR002802">
    <property type="entry name" value="Endo_dU"/>
</dbReference>
<dbReference type="Gene3D" id="3.30.2170.10">
    <property type="entry name" value="archaeoglobus fulgidus dsm 4304 superfamily"/>
    <property type="match status" value="1"/>
</dbReference>
<evidence type="ECO:0000313" key="2">
    <source>
        <dbReference type="EMBL" id="ARM75867.1"/>
    </source>
</evidence>
<name>A0A1W6K053_9CREN</name>
<reference evidence="2 3" key="1">
    <citation type="submission" date="2017-03" db="EMBL/GenBank/DDBJ databases">
        <title>Sulfur activation and transportation mechanism of thermophilic Archaea Acidianus manzaensis YN-25.</title>
        <authorList>
            <person name="Ma Y."/>
            <person name="Yang Y."/>
            <person name="Xia J."/>
        </authorList>
    </citation>
    <scope>NUCLEOTIDE SEQUENCE [LARGE SCALE GENOMIC DNA]</scope>
    <source>
        <strain evidence="2 3">YN-25</strain>
    </source>
</reference>